<keyword evidence="4" id="KW-1185">Reference proteome</keyword>
<gene>
    <name evidence="3" type="ORF">SAMN05216377_1427</name>
</gene>
<name>A0A1G8ERQ3_PSEOR</name>
<dbReference type="InterPro" id="IPR041535">
    <property type="entry name" value="VbhA"/>
</dbReference>
<dbReference type="EMBL" id="FNBE01000042">
    <property type="protein sequence ID" value="SDH72550.1"/>
    <property type="molecule type" value="Genomic_DNA"/>
</dbReference>
<dbReference type="Pfam" id="PF18495">
    <property type="entry name" value="VbhA"/>
    <property type="match status" value="1"/>
</dbReference>
<sequence length="100" mass="10932">MRELRAGLTGVLKQVQQPGAEPVFVGPHRRAEAVVMSVSQYEQLQQQAAVRREAVAEALASVRAEGLEPSPEGLERLQAVADGRMTPEEALEKALAPYRR</sequence>
<feature type="domain" description="Antitoxin VbhA" evidence="2">
    <location>
        <begin position="51"/>
        <end position="96"/>
    </location>
</feature>
<dbReference type="SUPFAM" id="SSF143120">
    <property type="entry name" value="YefM-like"/>
    <property type="match status" value="1"/>
</dbReference>
<dbReference type="AlphaFoldDB" id="A0A1G8ERQ3"/>
<comment type="similarity">
    <text evidence="1">Belongs to the phD/YefM antitoxin family.</text>
</comment>
<protein>
    <submittedName>
        <fullName evidence="3">Antitoxin Phd_YefM, type II toxin-antitoxin system</fullName>
    </submittedName>
</protein>
<dbReference type="InterPro" id="IPR033788">
    <property type="entry name" value="VbhA-like"/>
</dbReference>
<dbReference type="CDD" id="cd11586">
    <property type="entry name" value="VbhA_like"/>
    <property type="match status" value="1"/>
</dbReference>
<dbReference type="InterPro" id="IPR036165">
    <property type="entry name" value="YefM-like_sf"/>
</dbReference>
<organism evidence="3 4">
    <name type="scientific">Pseudonocardia oroxyli</name>
    <dbReference type="NCBI Taxonomy" id="366584"/>
    <lineage>
        <taxon>Bacteria</taxon>
        <taxon>Bacillati</taxon>
        <taxon>Actinomycetota</taxon>
        <taxon>Actinomycetes</taxon>
        <taxon>Pseudonocardiales</taxon>
        <taxon>Pseudonocardiaceae</taxon>
        <taxon>Pseudonocardia</taxon>
    </lineage>
</organism>
<accession>A0A1G8ERQ3</accession>
<evidence type="ECO:0000313" key="3">
    <source>
        <dbReference type="EMBL" id="SDH72550.1"/>
    </source>
</evidence>
<dbReference type="Gene3D" id="1.10.8.1050">
    <property type="entry name" value="Antitoxin VbhA-like"/>
    <property type="match status" value="1"/>
</dbReference>
<proteinExistence type="inferred from homology"/>
<evidence type="ECO:0000259" key="2">
    <source>
        <dbReference type="Pfam" id="PF18495"/>
    </source>
</evidence>
<evidence type="ECO:0000256" key="1">
    <source>
        <dbReference type="ARBA" id="ARBA00009981"/>
    </source>
</evidence>
<reference evidence="3 4" key="1">
    <citation type="submission" date="2016-10" db="EMBL/GenBank/DDBJ databases">
        <authorList>
            <person name="de Groot N.N."/>
        </authorList>
    </citation>
    <scope>NUCLEOTIDE SEQUENCE [LARGE SCALE GENOMIC DNA]</scope>
    <source>
        <strain evidence="3 4">CGMCC 4.3143</strain>
    </source>
</reference>
<evidence type="ECO:0000313" key="4">
    <source>
        <dbReference type="Proteomes" id="UP000198967"/>
    </source>
</evidence>
<dbReference type="Gene3D" id="3.40.1620.10">
    <property type="entry name" value="YefM-like domain"/>
    <property type="match status" value="1"/>
</dbReference>
<dbReference type="InterPro" id="IPR043038">
    <property type="entry name" value="VbhA_sf"/>
</dbReference>
<dbReference type="Proteomes" id="UP000198967">
    <property type="component" value="Unassembled WGS sequence"/>
</dbReference>